<keyword evidence="1" id="KW-0472">Membrane</keyword>
<organism evidence="3 4">
    <name type="scientific">Dryococelus australis</name>
    <dbReference type="NCBI Taxonomy" id="614101"/>
    <lineage>
        <taxon>Eukaryota</taxon>
        <taxon>Metazoa</taxon>
        <taxon>Ecdysozoa</taxon>
        <taxon>Arthropoda</taxon>
        <taxon>Hexapoda</taxon>
        <taxon>Insecta</taxon>
        <taxon>Pterygota</taxon>
        <taxon>Neoptera</taxon>
        <taxon>Polyneoptera</taxon>
        <taxon>Phasmatodea</taxon>
        <taxon>Verophasmatodea</taxon>
        <taxon>Anareolatae</taxon>
        <taxon>Phasmatidae</taxon>
        <taxon>Eurycanthinae</taxon>
        <taxon>Dryococelus</taxon>
    </lineage>
</organism>
<evidence type="ECO:0000313" key="4">
    <source>
        <dbReference type="Proteomes" id="UP001159363"/>
    </source>
</evidence>
<dbReference type="InterPro" id="IPR030127">
    <property type="entry name" value="MTSS1/MTSS2"/>
</dbReference>
<dbReference type="EMBL" id="JARBHB010000011">
    <property type="protein sequence ID" value="KAJ8872187.1"/>
    <property type="molecule type" value="Genomic_DNA"/>
</dbReference>
<feature type="domain" description="IMD" evidence="2">
    <location>
        <begin position="234"/>
        <end position="275"/>
    </location>
</feature>
<accession>A0ABQ9GJK3</accession>
<dbReference type="InterPro" id="IPR013606">
    <property type="entry name" value="I-BAR_dom"/>
</dbReference>
<name>A0ABQ9GJK3_9NEOP</name>
<proteinExistence type="predicted"/>
<gene>
    <name evidence="3" type="ORF">PR048_025789</name>
</gene>
<keyword evidence="4" id="KW-1185">Reference proteome</keyword>
<comment type="caution">
    <text evidence="3">The sequence shown here is derived from an EMBL/GenBank/DDBJ whole genome shotgun (WGS) entry which is preliminary data.</text>
</comment>
<sequence length="342" mass="37099">MNPYQCACTPSRVLTSALVCCVLDTAGKRCRNTVVSIKTYIRWDKRETPEKTRQPAASSGTIPTCKNLGLNLGLQTDLGMPTAESLLGRNMPVPFVIVADDKGHGGRQFSPTEANQGQFPAGLLPGFLISLALAFLCCSLLTSIIFVGSQDPAFNGLPNFFTHLLVNDSIGYHENVMKAYPGSQPKGRKKKIFNHMLSRSCRVSENTLGIRTLVLSVLGKLLLNPGKAPINGTPLWEDLVAKATKLHTCLRATIQAITSYLDAFQKIADAATNARVVIGCKQWMLVYSRSTCLPAVGEGKPPGCLAVRQTTLYSSLLAPCLTLNGIERVWLLKTVGRDRGHE</sequence>
<protein>
    <recommendedName>
        <fullName evidence="2">IMD domain-containing protein</fullName>
    </recommendedName>
</protein>
<reference evidence="3 4" key="1">
    <citation type="submission" date="2023-02" db="EMBL/GenBank/DDBJ databases">
        <title>LHISI_Scaffold_Assembly.</title>
        <authorList>
            <person name="Stuart O.P."/>
            <person name="Cleave R."/>
            <person name="Magrath M.J.L."/>
            <person name="Mikheyev A.S."/>
        </authorList>
    </citation>
    <scope>NUCLEOTIDE SEQUENCE [LARGE SCALE GENOMIC DNA]</scope>
    <source>
        <strain evidence="3">Daus_M_001</strain>
        <tissue evidence="3">Leg muscle</tissue>
    </source>
</reference>
<dbReference type="PANTHER" id="PTHR15708:SF4">
    <property type="entry name" value="FI21477P1-RELATED"/>
    <property type="match status" value="1"/>
</dbReference>
<keyword evidence="1" id="KW-1133">Transmembrane helix</keyword>
<evidence type="ECO:0000313" key="3">
    <source>
        <dbReference type="EMBL" id="KAJ8872187.1"/>
    </source>
</evidence>
<dbReference type="SUPFAM" id="SSF103657">
    <property type="entry name" value="BAR/IMD domain-like"/>
    <property type="match status" value="1"/>
</dbReference>
<evidence type="ECO:0000259" key="2">
    <source>
        <dbReference type="Pfam" id="PF08397"/>
    </source>
</evidence>
<dbReference type="Gene3D" id="1.20.1270.60">
    <property type="entry name" value="Arfaptin homology (AH) domain/BAR domain"/>
    <property type="match status" value="1"/>
</dbReference>
<dbReference type="Pfam" id="PF08397">
    <property type="entry name" value="IMD"/>
    <property type="match status" value="1"/>
</dbReference>
<dbReference type="Proteomes" id="UP001159363">
    <property type="component" value="Chromosome 10"/>
</dbReference>
<dbReference type="InterPro" id="IPR027267">
    <property type="entry name" value="AH/BAR_dom_sf"/>
</dbReference>
<feature type="transmembrane region" description="Helical" evidence="1">
    <location>
        <begin position="123"/>
        <end position="147"/>
    </location>
</feature>
<keyword evidence="1" id="KW-0812">Transmembrane</keyword>
<evidence type="ECO:0000256" key="1">
    <source>
        <dbReference type="SAM" id="Phobius"/>
    </source>
</evidence>
<dbReference type="PANTHER" id="PTHR15708">
    <property type="entry name" value="ACTIN BUNDLING/MISSING IN METASTASIS-RELATED"/>
    <property type="match status" value="1"/>
</dbReference>